<gene>
    <name evidence="2" type="ORF">P3T76_005341</name>
</gene>
<comment type="caution">
    <text evidence="2">The sequence shown here is derived from an EMBL/GenBank/DDBJ whole genome shotgun (WGS) entry which is preliminary data.</text>
</comment>
<dbReference type="Proteomes" id="UP001259832">
    <property type="component" value="Unassembled WGS sequence"/>
</dbReference>
<reference evidence="2" key="1">
    <citation type="submission" date="2023-08" db="EMBL/GenBank/DDBJ databases">
        <title>Reference Genome Resource for the Citrus Pathogen Phytophthora citrophthora.</title>
        <authorList>
            <person name="Moller H."/>
            <person name="Coetzee B."/>
            <person name="Rose L.J."/>
            <person name="Van Niekerk J.M."/>
        </authorList>
    </citation>
    <scope>NUCLEOTIDE SEQUENCE</scope>
    <source>
        <strain evidence="2">STE-U-9442</strain>
    </source>
</reference>
<feature type="compositionally biased region" description="Basic and acidic residues" evidence="1">
    <location>
        <begin position="51"/>
        <end position="67"/>
    </location>
</feature>
<keyword evidence="3" id="KW-1185">Reference proteome</keyword>
<dbReference type="EMBL" id="JASMQC010000007">
    <property type="protein sequence ID" value="KAK1943945.1"/>
    <property type="molecule type" value="Genomic_DNA"/>
</dbReference>
<accession>A0AAD9GSG3</accession>
<sequence length="137" mass="15474">MVLGRSYWELPTELYAQVKQPTLEAYREWDPEAAEQKYGAYTQESVEEDEDLRKKREEALAKSRTEAAEAQTASTKLSLEERMALAAQKRKAAEVQAGGTRQSNSTAESSNEYLELVRQLQQNDDSEDGAGGKWLVR</sequence>
<organism evidence="2 3">
    <name type="scientific">Phytophthora citrophthora</name>
    <dbReference type="NCBI Taxonomy" id="4793"/>
    <lineage>
        <taxon>Eukaryota</taxon>
        <taxon>Sar</taxon>
        <taxon>Stramenopiles</taxon>
        <taxon>Oomycota</taxon>
        <taxon>Peronosporomycetes</taxon>
        <taxon>Peronosporales</taxon>
        <taxon>Peronosporaceae</taxon>
        <taxon>Phytophthora</taxon>
    </lineage>
</organism>
<protein>
    <submittedName>
        <fullName evidence="2">Uncharacterized protein</fullName>
    </submittedName>
</protein>
<evidence type="ECO:0000256" key="1">
    <source>
        <dbReference type="SAM" id="MobiDB-lite"/>
    </source>
</evidence>
<feature type="compositionally biased region" description="Polar residues" evidence="1">
    <location>
        <begin position="99"/>
        <end position="112"/>
    </location>
</feature>
<evidence type="ECO:0000313" key="2">
    <source>
        <dbReference type="EMBL" id="KAK1943945.1"/>
    </source>
</evidence>
<evidence type="ECO:0000313" key="3">
    <source>
        <dbReference type="Proteomes" id="UP001259832"/>
    </source>
</evidence>
<name>A0AAD9GSG3_9STRA</name>
<proteinExistence type="predicted"/>
<feature type="region of interest" description="Disordered" evidence="1">
    <location>
        <begin position="37"/>
        <end position="137"/>
    </location>
</feature>
<dbReference type="AlphaFoldDB" id="A0AAD9GSG3"/>